<dbReference type="EMBL" id="FNCV01000020">
    <property type="protein sequence ID" value="SDH89939.1"/>
    <property type="molecule type" value="Genomic_DNA"/>
</dbReference>
<organism evidence="1 2">
    <name type="scientific">Roseospirillum parvum</name>
    <dbReference type="NCBI Taxonomy" id="83401"/>
    <lineage>
        <taxon>Bacteria</taxon>
        <taxon>Pseudomonadati</taxon>
        <taxon>Pseudomonadota</taxon>
        <taxon>Alphaproteobacteria</taxon>
        <taxon>Rhodospirillales</taxon>
        <taxon>Rhodospirillaceae</taxon>
        <taxon>Roseospirillum</taxon>
    </lineage>
</organism>
<evidence type="ECO:0000313" key="1">
    <source>
        <dbReference type="EMBL" id="SDH89939.1"/>
    </source>
</evidence>
<evidence type="ECO:0000313" key="2">
    <source>
        <dbReference type="Proteomes" id="UP000217076"/>
    </source>
</evidence>
<sequence>MTTTLGDIEDLTRRYAAARDTLGCAVQELEDEVAVIRRRRLPRIRQLVAAAAEARSRLSAAIELAPQLFQKPRTLVLHGVKVGFAKGKGRLEFADGQKVVELIRKHYPDRAEQLIQVRESPVKGALNQMTVAELKRIGVTVIESGDEVVIRPTDSEIDKLVEALLRDDPAEQAA</sequence>
<keyword evidence="2" id="KW-1185">Reference proteome</keyword>
<accession>A0A1G8G6C8</accession>
<dbReference type="RefSeq" id="WP_092621984.1">
    <property type="nucleotide sequence ID" value="NZ_FNCV01000020.1"/>
</dbReference>
<dbReference type="Proteomes" id="UP000217076">
    <property type="component" value="Unassembled WGS sequence"/>
</dbReference>
<protein>
    <recommendedName>
        <fullName evidence="3">Mu-like prophage host-nuclease inhibitor protein Gam</fullName>
    </recommendedName>
</protein>
<name>A0A1G8G6C8_9PROT</name>
<gene>
    <name evidence="1" type="ORF">SAMN05421742_1205</name>
</gene>
<proteinExistence type="predicted"/>
<evidence type="ECO:0008006" key="3">
    <source>
        <dbReference type="Google" id="ProtNLM"/>
    </source>
</evidence>
<dbReference type="SUPFAM" id="SSF161266">
    <property type="entry name" value="Gam-like"/>
    <property type="match status" value="1"/>
</dbReference>
<dbReference type="STRING" id="83401.SAMN05421742_1205"/>
<dbReference type="AlphaFoldDB" id="A0A1G8G6C8"/>
<dbReference type="OrthoDB" id="7061174at2"/>
<reference evidence="2" key="1">
    <citation type="submission" date="2016-10" db="EMBL/GenBank/DDBJ databases">
        <authorList>
            <person name="Varghese N."/>
            <person name="Submissions S."/>
        </authorList>
    </citation>
    <scope>NUCLEOTIDE SEQUENCE [LARGE SCALE GENOMIC DNA]</scope>
    <source>
        <strain evidence="2">930I</strain>
    </source>
</reference>